<evidence type="ECO:0000313" key="3">
    <source>
        <dbReference type="RefSeq" id="XP_071932528.1"/>
    </source>
</evidence>
<dbReference type="PANTHER" id="PTHR33116:SF86">
    <property type="entry name" value="REVERSE TRANSCRIPTASE DOMAIN-CONTAINING PROTEIN"/>
    <property type="match status" value="1"/>
</dbReference>
<dbReference type="InterPro" id="IPR036691">
    <property type="entry name" value="Endo/exonu/phosph_ase_sf"/>
</dbReference>
<reference evidence="3" key="1">
    <citation type="submission" date="2025-08" db="UniProtKB">
        <authorList>
            <consortium name="RefSeq"/>
        </authorList>
    </citation>
    <scope>IDENTIFICATION</scope>
    <source>
        <tissue evidence="3">Leaves</tissue>
    </source>
</reference>
<organism evidence="2 3">
    <name type="scientific">Coffea arabica</name>
    <name type="common">Arabian coffee</name>
    <dbReference type="NCBI Taxonomy" id="13443"/>
    <lineage>
        <taxon>Eukaryota</taxon>
        <taxon>Viridiplantae</taxon>
        <taxon>Streptophyta</taxon>
        <taxon>Embryophyta</taxon>
        <taxon>Tracheophyta</taxon>
        <taxon>Spermatophyta</taxon>
        <taxon>Magnoliopsida</taxon>
        <taxon>eudicotyledons</taxon>
        <taxon>Gunneridae</taxon>
        <taxon>Pentapetalae</taxon>
        <taxon>asterids</taxon>
        <taxon>lamiids</taxon>
        <taxon>Gentianales</taxon>
        <taxon>Rubiaceae</taxon>
        <taxon>Ixoroideae</taxon>
        <taxon>Gardenieae complex</taxon>
        <taxon>Bertiereae - Coffeeae clade</taxon>
        <taxon>Coffeeae</taxon>
        <taxon>Coffea</taxon>
    </lineage>
</organism>
<dbReference type="RefSeq" id="XP_071932528.1">
    <property type="nucleotide sequence ID" value="XM_072076427.1"/>
</dbReference>
<proteinExistence type="predicted"/>
<name>A0ABM4WL70_COFAR</name>
<dbReference type="Pfam" id="PF13966">
    <property type="entry name" value="zf-RVT"/>
    <property type="match status" value="1"/>
</dbReference>
<gene>
    <name evidence="3" type="primary">LOC140035432</name>
</gene>
<accession>A0ABM4WL70</accession>
<dbReference type="Proteomes" id="UP001652660">
    <property type="component" value="Chromosome 2c"/>
</dbReference>
<dbReference type="SUPFAM" id="SSF56219">
    <property type="entry name" value="DNase I-like"/>
    <property type="match status" value="1"/>
</dbReference>
<dbReference type="InterPro" id="IPR026960">
    <property type="entry name" value="RVT-Znf"/>
</dbReference>
<evidence type="ECO:0000313" key="2">
    <source>
        <dbReference type="Proteomes" id="UP001652660"/>
    </source>
</evidence>
<feature type="domain" description="Reverse transcriptase zinc-binding" evidence="1">
    <location>
        <begin position="690"/>
        <end position="763"/>
    </location>
</feature>
<dbReference type="Gene3D" id="3.60.10.10">
    <property type="entry name" value="Endonuclease/exonuclease/phosphatase"/>
    <property type="match status" value="1"/>
</dbReference>
<evidence type="ECO:0000259" key="1">
    <source>
        <dbReference type="Pfam" id="PF13966"/>
    </source>
</evidence>
<dbReference type="PANTHER" id="PTHR33116">
    <property type="entry name" value="REVERSE TRANSCRIPTASE ZINC-BINDING DOMAIN-CONTAINING PROTEIN-RELATED-RELATED"/>
    <property type="match status" value="1"/>
</dbReference>
<protein>
    <recommendedName>
        <fullName evidence="1">Reverse transcriptase zinc-binding domain-containing protein</fullName>
    </recommendedName>
</protein>
<dbReference type="GeneID" id="140035432"/>
<sequence>MRKNQWDFLTNRSRTWGKNKVLIGDFNDIISNDEKWGGRVRPNWTFSDFKGFINNNELLDIGFEGLPWTWSNLWEGDGEIKQRLDRALASKEWCEVFKDARVTHIEVEASDHNILLLETEPRIRKPKRRFHFDSRWLQYREVEGIIQEAWGKNQVGSRGVRISRKIKQCRMNLSAWSRSLKLNSKKEIKRIKEEIHATRSRNGNNAKEAIKMLRKQLSEAYKQEELYWNQRARINWLQSGDKNTAYFHAVVNGRRKRNRITRLEKEQGGWCTTEEEFGEEITHFYNQLFTSSKPSDFDEILNGIPRTITEQMNLQLTRPVTEKEIRIAVFSMHPNKSPGPDANGDEAGHIKEILECYGKASGQQVNINKSAVIFSKNTGSREMEEVLQKLGGIQQVTQGKYLGLPLVVGRSKNSVFRFIRENLMSRMQNWKGKLLSNAGKDVLLKSVATALPSYAMSVFRLSKNLCKELSGLMARFWWGNDQGETRMHWKKWEDIADRKENGGLGFRDLLCFNEALLAKQVWRLITCPNLLVSKVMKNRYFPNSNIFQSKVKAGASWIWQSLHSSLKLLESGIWKQVGDGSTVEIWEDRWLDISKNGRVSSPKPNGYQLTKVSSLIKGRKWNNDIIQGLFSKEEAEAIMAIPLSVFQKNDRFKWTFTDNGCYSSKSGYAKAKERFKESSEKNKAKVNSSTNKERSKVWNQLWGLNIKHKIKHFLWKCLHCILPTNEEIFRRTGKGDPICKCCGEESETTEHALFHCKSRGLAWATFPVSWDGIEEHNWNFWKWWEHMQGARAREDGNKHIEITANFLWQIWKARNGWNFNQDLKGSDLISKKAMEEWIEFDEAGRNSEMTNGTGPQPEDRQSMLVGLMEQHVSIMYTDAGMNQTRTKAGVGIIAKTNNGRILTT</sequence>
<keyword evidence="2" id="KW-1185">Reference proteome</keyword>